<feature type="domain" description="ABC3 transporter permease C-terminal" evidence="12">
    <location>
        <begin position="178"/>
        <end position="299"/>
    </location>
</feature>
<evidence type="ECO:0000256" key="7">
    <source>
        <dbReference type="ARBA" id="ARBA00022989"/>
    </source>
</evidence>
<dbReference type="Pfam" id="PF02687">
    <property type="entry name" value="FtsX"/>
    <property type="match status" value="1"/>
</dbReference>
<evidence type="ECO:0000256" key="8">
    <source>
        <dbReference type="ARBA" id="ARBA00023136"/>
    </source>
</evidence>
<evidence type="ECO:0000259" key="13">
    <source>
        <dbReference type="Pfam" id="PF18075"/>
    </source>
</evidence>
<keyword evidence="4 10" id="KW-1003">Cell membrane</keyword>
<feature type="transmembrane region" description="Helical" evidence="11">
    <location>
        <begin position="174"/>
        <end position="195"/>
    </location>
</feature>
<keyword evidence="6 11" id="KW-0812">Transmembrane</keyword>
<evidence type="ECO:0000256" key="4">
    <source>
        <dbReference type="ARBA" id="ARBA00022475"/>
    </source>
</evidence>
<evidence type="ECO:0000256" key="3">
    <source>
        <dbReference type="ARBA" id="ARBA00021907"/>
    </source>
</evidence>
<dbReference type="GO" id="GO:0051301">
    <property type="term" value="P:cell division"/>
    <property type="evidence" value="ECO:0007669"/>
    <property type="project" value="UniProtKB-KW"/>
</dbReference>
<dbReference type="RefSeq" id="WP_125136324.1">
    <property type="nucleotide sequence ID" value="NZ_LR130778.1"/>
</dbReference>
<keyword evidence="9 10" id="KW-0131">Cell cycle</keyword>
<reference evidence="14 15" key="1">
    <citation type="submission" date="2018-09" db="EMBL/GenBank/DDBJ databases">
        <authorList>
            <person name="Postec A."/>
        </authorList>
    </citation>
    <scope>NUCLEOTIDE SEQUENCE [LARGE SCALE GENOMIC DNA]</scope>
    <source>
        <strain evidence="14">70B-A</strain>
    </source>
</reference>
<dbReference type="OrthoDB" id="9812531at2"/>
<dbReference type="KEGG" id="cbar:PATL70BA_1028"/>
<dbReference type="PANTHER" id="PTHR47755">
    <property type="entry name" value="CELL DIVISION PROTEIN FTSX"/>
    <property type="match status" value="1"/>
</dbReference>
<feature type="transmembrane region" description="Helical" evidence="11">
    <location>
        <begin position="252"/>
        <end position="269"/>
    </location>
</feature>
<dbReference type="InterPro" id="IPR004513">
    <property type="entry name" value="FtsX"/>
</dbReference>
<evidence type="ECO:0000259" key="12">
    <source>
        <dbReference type="Pfam" id="PF02687"/>
    </source>
</evidence>
<protein>
    <recommendedName>
        <fullName evidence="3 10">Cell division protein FtsX</fullName>
    </recommendedName>
</protein>
<evidence type="ECO:0000256" key="9">
    <source>
        <dbReference type="ARBA" id="ARBA00023306"/>
    </source>
</evidence>
<dbReference type="PANTHER" id="PTHR47755:SF1">
    <property type="entry name" value="CELL DIVISION PROTEIN FTSX"/>
    <property type="match status" value="1"/>
</dbReference>
<dbReference type="InterPro" id="IPR058204">
    <property type="entry name" value="FtsX_firmicutes-type"/>
</dbReference>
<comment type="function">
    <text evidence="10">Part of the ABC transporter FtsEX involved in asymmetric cellular division facilitating the initiation of sporulation.</text>
</comment>
<dbReference type="InterPro" id="IPR040690">
    <property type="entry name" value="FtsX_ECD"/>
</dbReference>
<sequence length="302" mass="34231">MKIRTIFYLMGQGFMNIIKNQLMSFASITTISACIFMVGIFYTVSVNMDYMLDAIETTMGMTVFFDEGTSEEQIIEIKGLLEARSEVHKVNYISPEEAWTNFKNEYFSGKEDQLAGFEGENPLKDSASLEVYFARLETQKDLVAYIESLPNVRNIRQAEQVVEIMQSFNTLVRYSSLVLVAILLIISIFLISNTIRLGISTRQKEIEIMKYIGAKDAFIKGPFIIEGAIIGIIGAVIPLSIIYVFYEKVIEVVTTEFVLISNYLIFMNIMDIYKNLVPMAALFGILIGLIGSRLTIHKYLKV</sequence>
<name>A0A3P7RW19_9FIRM</name>
<evidence type="ECO:0000313" key="14">
    <source>
        <dbReference type="EMBL" id="VDN46902.1"/>
    </source>
</evidence>
<feature type="transmembrane region" description="Helical" evidence="11">
    <location>
        <begin position="21"/>
        <end position="42"/>
    </location>
</feature>
<evidence type="ECO:0000313" key="15">
    <source>
        <dbReference type="Proteomes" id="UP000279029"/>
    </source>
</evidence>
<dbReference type="AlphaFoldDB" id="A0A3P7RW19"/>
<dbReference type="Pfam" id="PF18075">
    <property type="entry name" value="FtsX_ECD"/>
    <property type="match status" value="1"/>
</dbReference>
<evidence type="ECO:0000256" key="10">
    <source>
        <dbReference type="PIRNR" id="PIRNR003097"/>
    </source>
</evidence>
<feature type="domain" description="FtsX extracellular" evidence="13">
    <location>
        <begin position="61"/>
        <end position="154"/>
    </location>
</feature>
<keyword evidence="5 10" id="KW-0132">Cell division</keyword>
<comment type="similarity">
    <text evidence="2 10">Belongs to the ABC-4 integral membrane protein family. FtsX subfamily.</text>
</comment>
<evidence type="ECO:0000256" key="1">
    <source>
        <dbReference type="ARBA" id="ARBA00004651"/>
    </source>
</evidence>
<dbReference type="NCBIfam" id="NF038347">
    <property type="entry name" value="FtsX_Gpos"/>
    <property type="match status" value="1"/>
</dbReference>
<accession>A0A3P7RW19</accession>
<keyword evidence="7 11" id="KW-1133">Transmembrane helix</keyword>
<dbReference type="EMBL" id="LR130778">
    <property type="protein sequence ID" value="VDN46902.1"/>
    <property type="molecule type" value="Genomic_DNA"/>
</dbReference>
<feature type="transmembrane region" description="Helical" evidence="11">
    <location>
        <begin position="223"/>
        <end position="246"/>
    </location>
</feature>
<feature type="transmembrane region" description="Helical" evidence="11">
    <location>
        <begin position="276"/>
        <end position="296"/>
    </location>
</feature>
<gene>
    <name evidence="14" type="ORF">PATL70BA_1028</name>
</gene>
<organism evidence="14 15">
    <name type="scientific">Petrocella atlantisensis</name>
    <dbReference type="NCBI Taxonomy" id="2173034"/>
    <lineage>
        <taxon>Bacteria</taxon>
        <taxon>Bacillati</taxon>
        <taxon>Bacillota</taxon>
        <taxon>Clostridia</taxon>
        <taxon>Lachnospirales</taxon>
        <taxon>Vallitaleaceae</taxon>
        <taxon>Petrocella</taxon>
    </lineage>
</organism>
<proteinExistence type="inferred from homology"/>
<dbReference type="InterPro" id="IPR003838">
    <property type="entry name" value="ABC3_permease_C"/>
</dbReference>
<evidence type="ECO:0000256" key="2">
    <source>
        <dbReference type="ARBA" id="ARBA00007379"/>
    </source>
</evidence>
<evidence type="ECO:0000256" key="6">
    <source>
        <dbReference type="ARBA" id="ARBA00022692"/>
    </source>
</evidence>
<comment type="subcellular location">
    <subcellularLocation>
        <location evidence="1">Cell membrane</location>
        <topology evidence="1">Multi-pass membrane protein</topology>
    </subcellularLocation>
</comment>
<dbReference type="Proteomes" id="UP000279029">
    <property type="component" value="Chromosome"/>
</dbReference>
<keyword evidence="8 10" id="KW-0472">Membrane</keyword>
<dbReference type="PROSITE" id="PS51257">
    <property type="entry name" value="PROKAR_LIPOPROTEIN"/>
    <property type="match status" value="1"/>
</dbReference>
<dbReference type="Gene3D" id="3.30.70.3040">
    <property type="match status" value="1"/>
</dbReference>
<evidence type="ECO:0000256" key="5">
    <source>
        <dbReference type="ARBA" id="ARBA00022618"/>
    </source>
</evidence>
<dbReference type="GO" id="GO:0005886">
    <property type="term" value="C:plasma membrane"/>
    <property type="evidence" value="ECO:0007669"/>
    <property type="project" value="UniProtKB-SubCell"/>
</dbReference>
<dbReference type="PIRSF" id="PIRSF003097">
    <property type="entry name" value="FtsX"/>
    <property type="match status" value="1"/>
</dbReference>
<keyword evidence="15" id="KW-1185">Reference proteome</keyword>
<evidence type="ECO:0000256" key="11">
    <source>
        <dbReference type="SAM" id="Phobius"/>
    </source>
</evidence>